<evidence type="ECO:0000259" key="2">
    <source>
        <dbReference type="PROSITE" id="PS50846"/>
    </source>
</evidence>
<dbReference type="InterPro" id="IPR008972">
    <property type="entry name" value="Cupredoxin"/>
</dbReference>
<organism evidence="3 4">
    <name type="scientific">Actinotalea ferrariae CF5-4</name>
    <dbReference type="NCBI Taxonomy" id="948458"/>
    <lineage>
        <taxon>Bacteria</taxon>
        <taxon>Bacillati</taxon>
        <taxon>Actinomycetota</taxon>
        <taxon>Actinomycetes</taxon>
        <taxon>Micrococcales</taxon>
        <taxon>Cellulomonadaceae</taxon>
        <taxon>Actinotalea</taxon>
    </lineage>
</organism>
<feature type="transmembrane region" description="Helical" evidence="1">
    <location>
        <begin position="193"/>
        <end position="217"/>
    </location>
</feature>
<dbReference type="Gene3D" id="2.60.40.420">
    <property type="entry name" value="Cupredoxins - blue copper proteins"/>
    <property type="match status" value="1"/>
</dbReference>
<dbReference type="SUPFAM" id="SSF55008">
    <property type="entry name" value="HMA, heavy metal-associated domain"/>
    <property type="match status" value="1"/>
</dbReference>
<feature type="transmembrane region" description="Helical" evidence="1">
    <location>
        <begin position="138"/>
        <end position="162"/>
    </location>
</feature>
<evidence type="ECO:0000256" key="1">
    <source>
        <dbReference type="SAM" id="Phobius"/>
    </source>
</evidence>
<dbReference type="GO" id="GO:0046872">
    <property type="term" value="F:metal ion binding"/>
    <property type="evidence" value="ECO:0007669"/>
    <property type="project" value="InterPro"/>
</dbReference>
<feature type="transmembrane region" description="Helical" evidence="1">
    <location>
        <begin position="223"/>
        <end position="245"/>
    </location>
</feature>
<dbReference type="PANTHER" id="PTHR42208">
    <property type="entry name" value="HEAVY METAL TRANSPORTER-RELATED"/>
    <property type="match status" value="1"/>
</dbReference>
<dbReference type="Pfam" id="PF00403">
    <property type="entry name" value="HMA"/>
    <property type="match status" value="1"/>
</dbReference>
<feature type="transmembrane region" description="Helical" evidence="1">
    <location>
        <begin position="312"/>
        <end position="334"/>
    </location>
</feature>
<name>A0A021VLA4_9CELL</name>
<keyword evidence="1" id="KW-0472">Membrane</keyword>
<feature type="transmembrane region" description="Helical" evidence="1">
    <location>
        <begin position="97"/>
        <end position="118"/>
    </location>
</feature>
<evidence type="ECO:0000313" key="4">
    <source>
        <dbReference type="Proteomes" id="UP000019753"/>
    </source>
</evidence>
<reference evidence="3 4" key="1">
    <citation type="submission" date="2014-01" db="EMBL/GenBank/DDBJ databases">
        <title>Actinotalea ferrariae CF5-4.</title>
        <authorList>
            <person name="Chen F."/>
            <person name="Li Y."/>
            <person name="Wang G."/>
        </authorList>
    </citation>
    <scope>NUCLEOTIDE SEQUENCE [LARGE SCALE GENOMIC DNA]</scope>
    <source>
        <strain evidence="3 4">CF5-4</strain>
    </source>
</reference>
<accession>A0A021VLA4</accession>
<protein>
    <submittedName>
        <fullName evidence="3">Heavy metal transporter</fullName>
    </submittedName>
</protein>
<dbReference type="Gene3D" id="3.30.70.100">
    <property type="match status" value="1"/>
</dbReference>
<feature type="non-terminal residue" evidence="3">
    <location>
        <position position="1"/>
    </location>
</feature>
<dbReference type="InterPro" id="IPR039447">
    <property type="entry name" value="UreH-like_TM_dom"/>
</dbReference>
<dbReference type="Proteomes" id="UP000019753">
    <property type="component" value="Unassembled WGS sequence"/>
</dbReference>
<proteinExistence type="predicted"/>
<dbReference type="SUPFAM" id="SSF49503">
    <property type="entry name" value="Cupredoxins"/>
    <property type="match status" value="1"/>
</dbReference>
<sequence>APRAEAAPPPPGAVRVRGDRVELSVLGMTCRACEVRIGTALRTVPGVTHADVSAAQGRARVRTDAVVPVERLAAAVRRAGYELGLERRPWVTRDRRVWRDVALAVAAVAGVAVLAGALGVQELSAGWGASAMSGSLVLVVLLGVAAGLSTCMALVGGLVLAVSARHAQVHAASDATRTGRGAPTRLQRLRPHLAFNAGRVVGFGVLGALLGAVGSAVRLSGGAVALVTVVVSLAMIAVGVQLTAVSPRLAGRTVALPAGLSRRLRLDERAGGGYHDARTAGLGAATFLLPCGFTQAVQLYAISTGSPARAGVVMALFALGTVPGLLAVGGLTSLVPSGRPTTAPRFLRFAGVALVAFALVNLSGAGTVLAPGLFGGLGPAPSAAGPSGAGSAVSANVTLDDGVQVMRTTQVVDGYEPQLATVVAGTPVRWEIDSVAASCASALYAPDLGGGQAPVLLPPGVTTLEFTPERPGRLYYSCAMGMYTGAVDVVAP</sequence>
<keyword evidence="4" id="KW-1185">Reference proteome</keyword>
<dbReference type="AlphaFoldDB" id="A0A021VLA4"/>
<feature type="transmembrane region" description="Helical" evidence="1">
    <location>
        <begin position="346"/>
        <end position="370"/>
    </location>
</feature>
<dbReference type="PROSITE" id="PS50846">
    <property type="entry name" value="HMA_2"/>
    <property type="match status" value="1"/>
</dbReference>
<dbReference type="InterPro" id="IPR006121">
    <property type="entry name" value="HMA_dom"/>
</dbReference>
<evidence type="ECO:0000313" key="3">
    <source>
        <dbReference type="EMBL" id="EYR62009.1"/>
    </source>
</evidence>
<keyword evidence="1" id="KW-1133">Transmembrane helix</keyword>
<feature type="domain" description="HMA" evidence="2">
    <location>
        <begin position="19"/>
        <end position="84"/>
    </location>
</feature>
<keyword evidence="1" id="KW-0812">Transmembrane</keyword>
<dbReference type="CDD" id="cd00371">
    <property type="entry name" value="HMA"/>
    <property type="match status" value="1"/>
</dbReference>
<dbReference type="EMBL" id="AXCW01000363">
    <property type="protein sequence ID" value="EYR62009.1"/>
    <property type="molecule type" value="Genomic_DNA"/>
</dbReference>
<dbReference type="InterPro" id="IPR036163">
    <property type="entry name" value="HMA_dom_sf"/>
</dbReference>
<gene>
    <name evidence="3" type="ORF">N866_12790</name>
</gene>
<comment type="caution">
    <text evidence="3">The sequence shown here is derived from an EMBL/GenBank/DDBJ whole genome shotgun (WGS) entry which is preliminary data.</text>
</comment>
<dbReference type="RefSeq" id="WP_034229113.1">
    <property type="nucleotide sequence ID" value="NZ_AXCW01000363.1"/>
</dbReference>
<dbReference type="Pfam" id="PF13386">
    <property type="entry name" value="DsbD_2"/>
    <property type="match status" value="1"/>
</dbReference>
<dbReference type="PANTHER" id="PTHR42208:SF1">
    <property type="entry name" value="HEAVY METAL TRANSPORTER"/>
    <property type="match status" value="1"/>
</dbReference>